<dbReference type="InterPro" id="IPR036291">
    <property type="entry name" value="NAD(P)-bd_dom_sf"/>
</dbReference>
<evidence type="ECO:0000256" key="1">
    <source>
        <dbReference type="ARBA" id="ARBA00006484"/>
    </source>
</evidence>
<comment type="similarity">
    <text evidence="1">Belongs to the short-chain dehydrogenases/reductases (SDR) family.</text>
</comment>
<dbReference type="Gene3D" id="3.40.50.720">
    <property type="entry name" value="NAD(P)-binding Rossmann-like Domain"/>
    <property type="match status" value="1"/>
</dbReference>
<dbReference type="InterPro" id="IPR020904">
    <property type="entry name" value="Sc_DH/Rdtase_CS"/>
</dbReference>
<dbReference type="EMBL" id="JACHFD010000006">
    <property type="protein sequence ID" value="MBB5351402.1"/>
    <property type="molecule type" value="Genomic_DNA"/>
</dbReference>
<dbReference type="RefSeq" id="WP_184017526.1">
    <property type="nucleotide sequence ID" value="NZ_JACHFD010000006.1"/>
</dbReference>
<protein>
    <submittedName>
        <fullName evidence="2">3-oxoacyl-[acyl-carrier protein] reductase</fullName>
        <ecNumber evidence="2">1.1.1.100</ecNumber>
    </submittedName>
</protein>
<comment type="caution">
    <text evidence="2">The sequence shown here is derived from an EMBL/GenBank/DDBJ whole genome shotgun (WGS) entry which is preliminary data.</text>
</comment>
<dbReference type="EC" id="1.1.1.100" evidence="2"/>
<name>A0A840V060_9BACT</name>
<proteinExistence type="inferred from homology"/>
<dbReference type="GO" id="GO:0004316">
    <property type="term" value="F:3-oxoacyl-[acyl-carrier-protein] reductase (NADPH) activity"/>
    <property type="evidence" value="ECO:0007669"/>
    <property type="project" value="UniProtKB-EC"/>
</dbReference>
<dbReference type="PRINTS" id="PR00081">
    <property type="entry name" value="GDHRDH"/>
</dbReference>
<dbReference type="PROSITE" id="PS00061">
    <property type="entry name" value="ADH_SHORT"/>
    <property type="match status" value="1"/>
</dbReference>
<keyword evidence="2" id="KW-0560">Oxidoreductase</keyword>
<dbReference type="Pfam" id="PF13561">
    <property type="entry name" value="adh_short_C2"/>
    <property type="match status" value="1"/>
</dbReference>
<gene>
    <name evidence="2" type="ORF">HNR46_001638</name>
</gene>
<dbReference type="AlphaFoldDB" id="A0A840V060"/>
<dbReference type="PANTHER" id="PTHR42760">
    <property type="entry name" value="SHORT-CHAIN DEHYDROGENASES/REDUCTASES FAMILY MEMBER"/>
    <property type="match status" value="1"/>
</dbReference>
<reference evidence="2 3" key="1">
    <citation type="submission" date="2020-08" db="EMBL/GenBank/DDBJ databases">
        <title>Genomic Encyclopedia of Type Strains, Phase IV (KMG-IV): sequencing the most valuable type-strain genomes for metagenomic binning, comparative biology and taxonomic classification.</title>
        <authorList>
            <person name="Goeker M."/>
        </authorList>
    </citation>
    <scope>NUCLEOTIDE SEQUENCE [LARGE SCALE GENOMIC DNA]</scope>
    <source>
        <strain evidence="2 3">YC6886</strain>
    </source>
</reference>
<dbReference type="SUPFAM" id="SSF51735">
    <property type="entry name" value="NAD(P)-binding Rossmann-fold domains"/>
    <property type="match status" value="1"/>
</dbReference>
<evidence type="ECO:0000313" key="2">
    <source>
        <dbReference type="EMBL" id="MBB5351402.1"/>
    </source>
</evidence>
<sequence>MERICITGGQGRLAHSIAGAFSALGDAVEAPGRDQLDVSSTPSVDAYFAQRPAPDLLVLQAGEAQHTLLARTSITNWDETFEVNLHGAFRCARAVARSMIRARRGHLILLSSHAVAHPAPGQAAYSASKAALHGLALSLAREWGPAQIRVNVILPGFMDTPMTSGVSPDHREAVLSHHTLGRLNTPEVVADFLVHLHRHLPHTSGQLFQLDSRPG</sequence>
<dbReference type="Proteomes" id="UP000557717">
    <property type="component" value="Unassembled WGS sequence"/>
</dbReference>
<accession>A0A840V060</accession>
<dbReference type="InterPro" id="IPR002347">
    <property type="entry name" value="SDR_fam"/>
</dbReference>
<keyword evidence="3" id="KW-1185">Reference proteome</keyword>
<evidence type="ECO:0000313" key="3">
    <source>
        <dbReference type="Proteomes" id="UP000557717"/>
    </source>
</evidence>
<organism evidence="2 3">
    <name type="scientific">Haloferula luteola</name>
    <dbReference type="NCBI Taxonomy" id="595692"/>
    <lineage>
        <taxon>Bacteria</taxon>
        <taxon>Pseudomonadati</taxon>
        <taxon>Verrucomicrobiota</taxon>
        <taxon>Verrucomicrobiia</taxon>
        <taxon>Verrucomicrobiales</taxon>
        <taxon>Verrucomicrobiaceae</taxon>
        <taxon>Haloferula</taxon>
    </lineage>
</organism>